<dbReference type="PANTHER" id="PTHR11967:SF2">
    <property type="entry name" value="ALPHA-1-ACID GLYCOPROTEIN 1"/>
    <property type="match status" value="1"/>
</dbReference>
<evidence type="ECO:0000256" key="3">
    <source>
        <dbReference type="ARBA" id="ARBA00022729"/>
    </source>
</evidence>
<dbReference type="SUPFAM" id="SSF50814">
    <property type="entry name" value="Lipocalins"/>
    <property type="match status" value="1"/>
</dbReference>
<organism evidence="6">
    <name type="scientific">Epinephelus bruneus</name>
    <name type="common">Longtooth grouper</name>
    <dbReference type="NCBI Taxonomy" id="323802"/>
    <lineage>
        <taxon>Eukaryota</taxon>
        <taxon>Metazoa</taxon>
        <taxon>Chordata</taxon>
        <taxon>Craniata</taxon>
        <taxon>Vertebrata</taxon>
        <taxon>Euteleostomi</taxon>
        <taxon>Actinopterygii</taxon>
        <taxon>Neopterygii</taxon>
        <taxon>Teleostei</taxon>
        <taxon>Neoteleostei</taxon>
        <taxon>Acanthomorphata</taxon>
        <taxon>Eupercaria</taxon>
        <taxon>Perciformes</taxon>
        <taxon>Serranoidei</taxon>
        <taxon>Serranidae</taxon>
        <taxon>Epinephelinae</taxon>
        <taxon>Epinephelini</taxon>
        <taxon>Epinephelus</taxon>
    </lineage>
</organism>
<accession>F8U083</accession>
<feature type="non-terminal residue" evidence="6">
    <location>
        <position position="213"/>
    </location>
</feature>
<evidence type="ECO:0000313" key="6">
    <source>
        <dbReference type="EMBL" id="AEH76618.1"/>
    </source>
</evidence>
<proteinExistence type="evidence at transcript level"/>
<dbReference type="PANTHER" id="PTHR11967">
    <property type="entry name" value="ALPHA-1-ACID GLYCOPROTEIN"/>
    <property type="match status" value="1"/>
</dbReference>
<dbReference type="CDD" id="cd19415">
    <property type="entry name" value="lipocalin_ApoM_AGP"/>
    <property type="match status" value="1"/>
</dbReference>
<protein>
    <submittedName>
        <fullName evidence="6">Tributyltin binding protein type 1</fullName>
    </submittedName>
</protein>
<sequence>MNLWISSQLLVVGLFLSTSAQSPEECQLLVTPLSLANRSMLYGRWNFIVGYTDSDAFNAILKVTESSWMNVNASSSPDEDVVSQEEKLNGTCLAASVNVAYDDNIATTSIGNITSKFHVLPSFDGCMIMNINTTARDLDKLLHVLNIEGEVTGDEINLRALYLMCRVSTLTDSEMEYFKKQASCLGFSREPDFLYDHKNGFCAEGEGIKMKFD</sequence>
<comment type="subcellular location">
    <subcellularLocation>
        <location evidence="1">Secreted</location>
    </subcellularLocation>
</comment>
<keyword evidence="3 5" id="KW-0732">Signal</keyword>
<feature type="signal peptide" evidence="5">
    <location>
        <begin position="1"/>
        <end position="20"/>
    </location>
</feature>
<dbReference type="GO" id="GO:0005576">
    <property type="term" value="C:extracellular region"/>
    <property type="evidence" value="ECO:0007669"/>
    <property type="project" value="UniProtKB-SubCell"/>
</dbReference>
<reference evidence="6" key="1">
    <citation type="submission" date="2011-03" db="EMBL/GenBank/DDBJ databases">
        <authorList>
            <person name="Kim J.-S."/>
            <person name="Harikrishnan R."/>
            <person name="Heo M.-S."/>
        </authorList>
    </citation>
    <scope>NUCLEOTIDE SEQUENCE</scope>
</reference>
<evidence type="ECO:0000256" key="2">
    <source>
        <dbReference type="ARBA" id="ARBA00022525"/>
    </source>
</evidence>
<dbReference type="InterPro" id="IPR012674">
    <property type="entry name" value="Calycin"/>
</dbReference>
<name>F8U083_EPIBR</name>
<dbReference type="AlphaFoldDB" id="F8U083"/>
<evidence type="ECO:0000256" key="1">
    <source>
        <dbReference type="ARBA" id="ARBA00004613"/>
    </source>
</evidence>
<evidence type="ECO:0000256" key="4">
    <source>
        <dbReference type="ARBA" id="ARBA00023180"/>
    </source>
</evidence>
<evidence type="ECO:0000256" key="5">
    <source>
        <dbReference type="SAM" id="SignalP"/>
    </source>
</evidence>
<keyword evidence="4" id="KW-0325">Glycoprotein</keyword>
<dbReference type="EMBL" id="JF502018">
    <property type="protein sequence ID" value="AEH76618.1"/>
    <property type="molecule type" value="mRNA"/>
</dbReference>
<feature type="chain" id="PRO_5003384731" evidence="5">
    <location>
        <begin position="21"/>
        <end position="213"/>
    </location>
</feature>
<dbReference type="Gene3D" id="2.40.128.20">
    <property type="match status" value="1"/>
</dbReference>
<keyword evidence="2" id="KW-0964">Secreted</keyword>